<dbReference type="EMBL" id="ML213590">
    <property type="protein sequence ID" value="TFK44632.1"/>
    <property type="molecule type" value="Genomic_DNA"/>
</dbReference>
<protein>
    <submittedName>
        <fullName evidence="2">Uncharacterized protein</fullName>
    </submittedName>
</protein>
<keyword evidence="1" id="KW-0472">Membrane</keyword>
<keyword evidence="1" id="KW-1133">Transmembrane helix</keyword>
<evidence type="ECO:0000313" key="2">
    <source>
        <dbReference type="EMBL" id="TFK44632.1"/>
    </source>
</evidence>
<keyword evidence="3" id="KW-1185">Reference proteome</keyword>
<organism evidence="2 3">
    <name type="scientific">Crucibulum laeve</name>
    <dbReference type="NCBI Taxonomy" id="68775"/>
    <lineage>
        <taxon>Eukaryota</taxon>
        <taxon>Fungi</taxon>
        <taxon>Dikarya</taxon>
        <taxon>Basidiomycota</taxon>
        <taxon>Agaricomycotina</taxon>
        <taxon>Agaricomycetes</taxon>
        <taxon>Agaricomycetidae</taxon>
        <taxon>Agaricales</taxon>
        <taxon>Agaricineae</taxon>
        <taxon>Nidulariaceae</taxon>
        <taxon>Crucibulum</taxon>
    </lineage>
</organism>
<evidence type="ECO:0000313" key="3">
    <source>
        <dbReference type="Proteomes" id="UP000308652"/>
    </source>
</evidence>
<accession>A0A5C3MGY8</accession>
<name>A0A5C3MGY8_9AGAR</name>
<dbReference type="Proteomes" id="UP000308652">
    <property type="component" value="Unassembled WGS sequence"/>
</dbReference>
<gene>
    <name evidence="2" type="ORF">BDQ12DRAFT_27542</name>
</gene>
<dbReference type="AlphaFoldDB" id="A0A5C3MGY8"/>
<reference evidence="2 3" key="1">
    <citation type="journal article" date="2019" name="Nat. Ecol. Evol.">
        <title>Megaphylogeny resolves global patterns of mushroom evolution.</title>
        <authorList>
            <person name="Varga T."/>
            <person name="Krizsan K."/>
            <person name="Foldi C."/>
            <person name="Dima B."/>
            <person name="Sanchez-Garcia M."/>
            <person name="Sanchez-Ramirez S."/>
            <person name="Szollosi G.J."/>
            <person name="Szarkandi J.G."/>
            <person name="Papp V."/>
            <person name="Albert L."/>
            <person name="Andreopoulos W."/>
            <person name="Angelini C."/>
            <person name="Antonin V."/>
            <person name="Barry K.W."/>
            <person name="Bougher N.L."/>
            <person name="Buchanan P."/>
            <person name="Buyck B."/>
            <person name="Bense V."/>
            <person name="Catcheside P."/>
            <person name="Chovatia M."/>
            <person name="Cooper J."/>
            <person name="Damon W."/>
            <person name="Desjardin D."/>
            <person name="Finy P."/>
            <person name="Geml J."/>
            <person name="Haridas S."/>
            <person name="Hughes K."/>
            <person name="Justo A."/>
            <person name="Karasinski D."/>
            <person name="Kautmanova I."/>
            <person name="Kiss B."/>
            <person name="Kocsube S."/>
            <person name="Kotiranta H."/>
            <person name="LaButti K.M."/>
            <person name="Lechner B.E."/>
            <person name="Liimatainen K."/>
            <person name="Lipzen A."/>
            <person name="Lukacs Z."/>
            <person name="Mihaltcheva S."/>
            <person name="Morgado L.N."/>
            <person name="Niskanen T."/>
            <person name="Noordeloos M.E."/>
            <person name="Ohm R.A."/>
            <person name="Ortiz-Santana B."/>
            <person name="Ovrebo C."/>
            <person name="Racz N."/>
            <person name="Riley R."/>
            <person name="Savchenko A."/>
            <person name="Shiryaev A."/>
            <person name="Soop K."/>
            <person name="Spirin V."/>
            <person name="Szebenyi C."/>
            <person name="Tomsovsky M."/>
            <person name="Tulloss R.E."/>
            <person name="Uehling J."/>
            <person name="Grigoriev I.V."/>
            <person name="Vagvolgyi C."/>
            <person name="Papp T."/>
            <person name="Martin F.M."/>
            <person name="Miettinen O."/>
            <person name="Hibbett D.S."/>
            <person name="Nagy L.G."/>
        </authorList>
    </citation>
    <scope>NUCLEOTIDE SEQUENCE [LARGE SCALE GENOMIC DNA]</scope>
    <source>
        <strain evidence="2 3">CBS 166.37</strain>
    </source>
</reference>
<sequence>MPIASPLWRILISTIPRLSSSVHAEVAASRRGLLAFLWICISRCFIFIYLYTLRSRSFASFSISVSRSRLLCMHLYLLHRVSLSYSYFRYLAPCYHSIRLRCISISLLVAMNRYIDTYKVTAWLLKLVYCMIMQLCDSLSQ</sequence>
<evidence type="ECO:0000256" key="1">
    <source>
        <dbReference type="SAM" id="Phobius"/>
    </source>
</evidence>
<feature type="transmembrane region" description="Helical" evidence="1">
    <location>
        <begin position="34"/>
        <end position="52"/>
    </location>
</feature>
<proteinExistence type="predicted"/>
<keyword evidence="1" id="KW-0812">Transmembrane</keyword>